<reference evidence="2" key="1">
    <citation type="submission" date="2020-10" db="EMBL/GenBank/DDBJ databases">
        <authorList>
            <person name="Gilroy R."/>
        </authorList>
    </citation>
    <scope>NUCLEOTIDE SEQUENCE</scope>
    <source>
        <strain evidence="2">CHK152-2994</strain>
    </source>
</reference>
<feature type="region of interest" description="Disordered" evidence="1">
    <location>
        <begin position="1"/>
        <end position="36"/>
    </location>
</feature>
<evidence type="ECO:0000256" key="1">
    <source>
        <dbReference type="SAM" id="MobiDB-lite"/>
    </source>
</evidence>
<organism evidence="2 3">
    <name type="scientific">Candidatus Scatenecus faecavium</name>
    <dbReference type="NCBI Taxonomy" id="2840915"/>
    <lineage>
        <taxon>Bacteria</taxon>
        <taxon>Candidatus Scatenecus</taxon>
    </lineage>
</organism>
<proteinExistence type="predicted"/>
<evidence type="ECO:0000313" key="3">
    <source>
        <dbReference type="Proteomes" id="UP000824139"/>
    </source>
</evidence>
<reference evidence="2" key="2">
    <citation type="journal article" date="2021" name="PeerJ">
        <title>Extensive microbial diversity within the chicken gut microbiome revealed by metagenomics and culture.</title>
        <authorList>
            <person name="Gilroy R."/>
            <person name="Ravi A."/>
            <person name="Getino M."/>
            <person name="Pursley I."/>
            <person name="Horton D.L."/>
            <person name="Alikhan N.F."/>
            <person name="Baker D."/>
            <person name="Gharbi K."/>
            <person name="Hall N."/>
            <person name="Watson M."/>
            <person name="Adriaenssens E.M."/>
            <person name="Foster-Nyarko E."/>
            <person name="Jarju S."/>
            <person name="Secka A."/>
            <person name="Antonio M."/>
            <person name="Oren A."/>
            <person name="Chaudhuri R.R."/>
            <person name="La Ragione R."/>
            <person name="Hildebrand F."/>
            <person name="Pallen M.J."/>
        </authorList>
    </citation>
    <scope>NUCLEOTIDE SEQUENCE</scope>
    <source>
        <strain evidence="2">CHK152-2994</strain>
    </source>
</reference>
<evidence type="ECO:0000313" key="2">
    <source>
        <dbReference type="EMBL" id="HIS83450.1"/>
    </source>
</evidence>
<feature type="compositionally biased region" description="Polar residues" evidence="1">
    <location>
        <begin position="1"/>
        <end position="28"/>
    </location>
</feature>
<sequence>MINLTPNFTPTNRTSQTFTQKKTTNTGADPSFEKSKEKPIYNDPLMKWPIRGLAFTNDIGAAVMDIAPKLGTMLWYPAMMYFGADIYDKYRNNKETYDPNAKRGFQQAIFQALASVAFPIIAVHTGQKGASILARKSDTKLSLQTQEESTKFLSDFMSRRKLAKYDNKKDVFKEEFRVSLDNFIDQTTRTHQNTNFVKKFFNLIFGGRHPEEMGKEGAGRREIIHKYMEKKIDDLFEIRADLVKDETKKPAKLTDKLYNEFKALKSKYLKDSEFKANAKDLAIKDILNKVEAADIFKTKMKKTIGGFVMLGLFIKPIDIFVEKVIMKKYVEPGLDHLTRKQIKDFQQKNM</sequence>
<gene>
    <name evidence="2" type="ORF">IAD41_07590</name>
</gene>
<dbReference type="EMBL" id="DVJO01000167">
    <property type="protein sequence ID" value="HIS83450.1"/>
    <property type="molecule type" value="Genomic_DNA"/>
</dbReference>
<protein>
    <submittedName>
        <fullName evidence="2">Uncharacterized protein</fullName>
    </submittedName>
</protein>
<comment type="caution">
    <text evidence="2">The sequence shown here is derived from an EMBL/GenBank/DDBJ whole genome shotgun (WGS) entry which is preliminary data.</text>
</comment>
<dbReference type="Proteomes" id="UP000824139">
    <property type="component" value="Unassembled WGS sequence"/>
</dbReference>
<accession>A0A9D1FWR4</accession>
<dbReference type="AlphaFoldDB" id="A0A9D1FWR4"/>
<name>A0A9D1FWR4_9BACT</name>